<dbReference type="SUPFAM" id="SSF52540">
    <property type="entry name" value="P-loop containing nucleoside triphosphate hydrolases"/>
    <property type="match status" value="1"/>
</dbReference>
<comment type="caution">
    <text evidence="2">The sequence shown here is derived from an EMBL/GenBank/DDBJ whole genome shotgun (WGS) entry which is preliminary data.</text>
</comment>
<dbReference type="EMBL" id="JAKGAQ010000001">
    <property type="protein sequence ID" value="MCF2869458.1"/>
    <property type="molecule type" value="Genomic_DNA"/>
</dbReference>
<evidence type="ECO:0000256" key="1">
    <source>
        <dbReference type="SAM" id="Phobius"/>
    </source>
</evidence>
<dbReference type="RefSeq" id="WP_235223591.1">
    <property type="nucleotide sequence ID" value="NZ_JAKGAQ010000001.1"/>
</dbReference>
<reference evidence="2 3" key="1">
    <citation type="submission" date="2022-01" db="EMBL/GenBank/DDBJ databases">
        <title>Octadecabacter sp. nov., isolated from a marine alga.</title>
        <authorList>
            <person name="Jin M.S."/>
            <person name="Kim H.M."/>
            <person name="Han D.M."/>
            <person name="Jung J.J."/>
            <person name="Jeon C.O."/>
        </authorList>
    </citation>
    <scope>NUCLEOTIDE SEQUENCE [LARGE SCALE GENOMIC DNA]</scope>
    <source>
        <strain evidence="2 3">G9-8</strain>
    </source>
</reference>
<keyword evidence="3" id="KW-1185">Reference proteome</keyword>
<dbReference type="InterPro" id="IPR027417">
    <property type="entry name" value="P-loop_NTPase"/>
</dbReference>
<keyword evidence="1" id="KW-0472">Membrane</keyword>
<accession>A0ABS9CQK8</accession>
<proteinExistence type="predicted"/>
<evidence type="ECO:0000313" key="2">
    <source>
        <dbReference type="EMBL" id="MCF2869458.1"/>
    </source>
</evidence>
<dbReference type="Proteomes" id="UP001200557">
    <property type="component" value="Unassembled WGS sequence"/>
</dbReference>
<sequence>MEPAVTSRYFILGASRSGSSIVELALADLTSATALGEVRWVYKRGIQDNDICGCGQDFADCDFWQGTITEDVRENAKDLDHLRATFDNPLKLFAAKYGAVIAPRLAKDYSAYTAELRRLYASIDAACDGPIIDNSKRPYYSIAVADALCTDVGNLVFVHVVRNSIDVVRSWANSKVREESQSKEMMPSYCAAKAIVFWTIYVFSQLLIRLYFLRKSHFYLSFDDLKAASGQLSVSIDGVTQDVALGEMYLDKVDYHSVSGNPDRSRWAGGVSVRPSKARSKTIKEWIWYIPLSPALLANAVLKALCRSSLPISSGASQGS</sequence>
<evidence type="ECO:0008006" key="4">
    <source>
        <dbReference type="Google" id="ProtNLM"/>
    </source>
</evidence>
<gene>
    <name evidence="2" type="ORF">L0664_00125</name>
</gene>
<keyword evidence="1" id="KW-0812">Transmembrane</keyword>
<name>A0ABS9CQK8_9RHOB</name>
<dbReference type="Gene3D" id="3.40.50.300">
    <property type="entry name" value="P-loop containing nucleotide triphosphate hydrolases"/>
    <property type="match status" value="1"/>
</dbReference>
<organism evidence="2 3">
    <name type="scientific">Octadecabacter dasysiphoniae</name>
    <dbReference type="NCBI Taxonomy" id="2909341"/>
    <lineage>
        <taxon>Bacteria</taxon>
        <taxon>Pseudomonadati</taxon>
        <taxon>Pseudomonadota</taxon>
        <taxon>Alphaproteobacteria</taxon>
        <taxon>Rhodobacterales</taxon>
        <taxon>Roseobacteraceae</taxon>
        <taxon>Octadecabacter</taxon>
    </lineage>
</organism>
<evidence type="ECO:0000313" key="3">
    <source>
        <dbReference type="Proteomes" id="UP001200557"/>
    </source>
</evidence>
<protein>
    <recommendedName>
        <fullName evidence="4">Sulfotransferase family protein</fullName>
    </recommendedName>
</protein>
<keyword evidence="1" id="KW-1133">Transmembrane helix</keyword>
<feature type="transmembrane region" description="Helical" evidence="1">
    <location>
        <begin position="195"/>
        <end position="212"/>
    </location>
</feature>